<dbReference type="AlphaFoldDB" id="A0AAE0T9M1"/>
<sequence length="150" mass="17843">MRLSAAEKQRQYRARRDYDPERRAAYLQKHRETWHEGKKLERHLDFFEASHGKDAPDGVGGLLKRTADRLVSHGKDISNDELFFNALVDAQTSVKRFYINEDKDDSSFYFCDHTSRSCGDRQRNMVQDLRNVNCQKSKETRKDKRKWKMK</sequence>
<comment type="caution">
    <text evidence="2">The sequence shown here is derived from an EMBL/GenBank/DDBJ whole genome shotgun (WGS) entry which is preliminary data.</text>
</comment>
<evidence type="ECO:0000313" key="3">
    <source>
        <dbReference type="Proteomes" id="UP001195483"/>
    </source>
</evidence>
<dbReference type="Proteomes" id="UP001195483">
    <property type="component" value="Unassembled WGS sequence"/>
</dbReference>
<proteinExistence type="predicted"/>
<accession>A0AAE0T9M1</accession>
<feature type="region of interest" description="Disordered" evidence="1">
    <location>
        <begin position="1"/>
        <end position="21"/>
    </location>
</feature>
<evidence type="ECO:0000313" key="2">
    <source>
        <dbReference type="EMBL" id="KAK3606294.1"/>
    </source>
</evidence>
<protein>
    <submittedName>
        <fullName evidence="2">Uncharacterized protein</fullName>
    </submittedName>
</protein>
<dbReference type="EMBL" id="JAEAOA010002216">
    <property type="protein sequence ID" value="KAK3606294.1"/>
    <property type="molecule type" value="Genomic_DNA"/>
</dbReference>
<reference evidence="2" key="2">
    <citation type="journal article" date="2021" name="Genome Biol. Evol.">
        <title>Developing a high-quality reference genome for a parasitic bivalve with doubly uniparental inheritance (Bivalvia: Unionida).</title>
        <authorList>
            <person name="Smith C.H."/>
        </authorList>
    </citation>
    <scope>NUCLEOTIDE SEQUENCE</scope>
    <source>
        <strain evidence="2">CHS0354</strain>
        <tissue evidence="2">Mantle</tissue>
    </source>
</reference>
<name>A0AAE0T9M1_9BIVA</name>
<gene>
    <name evidence="2" type="ORF">CHS0354_037970</name>
</gene>
<reference evidence="2" key="1">
    <citation type="journal article" date="2021" name="Genome Biol. Evol.">
        <title>A High-Quality Reference Genome for a Parasitic Bivalve with Doubly Uniparental Inheritance (Bivalvia: Unionida).</title>
        <authorList>
            <person name="Smith C.H."/>
        </authorList>
    </citation>
    <scope>NUCLEOTIDE SEQUENCE</scope>
    <source>
        <strain evidence="2">CHS0354</strain>
    </source>
</reference>
<keyword evidence="3" id="KW-1185">Reference proteome</keyword>
<organism evidence="2 3">
    <name type="scientific">Potamilus streckersoni</name>
    <dbReference type="NCBI Taxonomy" id="2493646"/>
    <lineage>
        <taxon>Eukaryota</taxon>
        <taxon>Metazoa</taxon>
        <taxon>Spiralia</taxon>
        <taxon>Lophotrochozoa</taxon>
        <taxon>Mollusca</taxon>
        <taxon>Bivalvia</taxon>
        <taxon>Autobranchia</taxon>
        <taxon>Heteroconchia</taxon>
        <taxon>Palaeoheterodonta</taxon>
        <taxon>Unionida</taxon>
        <taxon>Unionoidea</taxon>
        <taxon>Unionidae</taxon>
        <taxon>Ambleminae</taxon>
        <taxon>Lampsilini</taxon>
        <taxon>Potamilus</taxon>
    </lineage>
</organism>
<reference evidence="2" key="3">
    <citation type="submission" date="2023-05" db="EMBL/GenBank/DDBJ databases">
        <authorList>
            <person name="Smith C.H."/>
        </authorList>
    </citation>
    <scope>NUCLEOTIDE SEQUENCE</scope>
    <source>
        <strain evidence="2">CHS0354</strain>
        <tissue evidence="2">Mantle</tissue>
    </source>
</reference>
<evidence type="ECO:0000256" key="1">
    <source>
        <dbReference type="SAM" id="MobiDB-lite"/>
    </source>
</evidence>